<reference evidence="1 2" key="2">
    <citation type="journal article" date="2010" name="Nucleic Acids Res.">
        <title>BeetleBase in 2010: revisions to provide comprehensive genomic information for Tribolium castaneum.</title>
        <authorList>
            <person name="Kim H.S."/>
            <person name="Murphy T."/>
            <person name="Xia J."/>
            <person name="Caragea D."/>
            <person name="Park Y."/>
            <person name="Beeman R.W."/>
            <person name="Lorenzen M.D."/>
            <person name="Butcher S."/>
            <person name="Manak J.R."/>
            <person name="Brown S.J."/>
        </authorList>
    </citation>
    <scope>GENOME REANNOTATION</scope>
    <source>
        <strain evidence="1 2">Georgia GA2</strain>
    </source>
</reference>
<evidence type="ECO:0000313" key="2">
    <source>
        <dbReference type="Proteomes" id="UP000007266"/>
    </source>
</evidence>
<protein>
    <submittedName>
        <fullName evidence="1">Uncharacterized protein</fullName>
    </submittedName>
</protein>
<dbReference type="Proteomes" id="UP000007266">
    <property type="component" value="Linkage group 2"/>
</dbReference>
<keyword evidence="2" id="KW-1185">Reference proteome</keyword>
<gene>
    <name evidence="1" type="primary">GLEAN_00628</name>
    <name evidence="1" type="ORF">TcasGA2_TC000628</name>
</gene>
<accession>D6W991</accession>
<dbReference type="HOGENOM" id="CLU_3089864_0_0_1"/>
<dbReference type="AlphaFoldDB" id="D6W991"/>
<name>D6W991_TRICA</name>
<reference evidence="1 2" key="1">
    <citation type="journal article" date="2008" name="Nature">
        <title>The genome of the model beetle and pest Tribolium castaneum.</title>
        <authorList>
            <consortium name="Tribolium Genome Sequencing Consortium"/>
            <person name="Richards S."/>
            <person name="Gibbs R.A."/>
            <person name="Weinstock G.M."/>
            <person name="Brown S.J."/>
            <person name="Denell R."/>
            <person name="Beeman R.W."/>
            <person name="Gibbs R."/>
            <person name="Beeman R.W."/>
            <person name="Brown S.J."/>
            <person name="Bucher G."/>
            <person name="Friedrich M."/>
            <person name="Grimmelikhuijzen C.J."/>
            <person name="Klingler M."/>
            <person name="Lorenzen M."/>
            <person name="Richards S."/>
            <person name="Roth S."/>
            <person name="Schroder R."/>
            <person name="Tautz D."/>
            <person name="Zdobnov E.M."/>
            <person name="Muzny D."/>
            <person name="Gibbs R.A."/>
            <person name="Weinstock G.M."/>
            <person name="Attaway T."/>
            <person name="Bell S."/>
            <person name="Buhay C.J."/>
            <person name="Chandrabose M.N."/>
            <person name="Chavez D."/>
            <person name="Clerk-Blankenburg K.P."/>
            <person name="Cree A."/>
            <person name="Dao M."/>
            <person name="Davis C."/>
            <person name="Chacko J."/>
            <person name="Dinh H."/>
            <person name="Dugan-Rocha S."/>
            <person name="Fowler G."/>
            <person name="Garner T.T."/>
            <person name="Garnes J."/>
            <person name="Gnirke A."/>
            <person name="Hawes A."/>
            <person name="Hernandez J."/>
            <person name="Hines S."/>
            <person name="Holder M."/>
            <person name="Hume J."/>
            <person name="Jhangiani S.N."/>
            <person name="Joshi V."/>
            <person name="Khan Z.M."/>
            <person name="Jackson L."/>
            <person name="Kovar C."/>
            <person name="Kowis A."/>
            <person name="Lee S."/>
            <person name="Lewis L.R."/>
            <person name="Margolis J."/>
            <person name="Morgan M."/>
            <person name="Nazareth L.V."/>
            <person name="Nguyen N."/>
            <person name="Okwuonu G."/>
            <person name="Parker D."/>
            <person name="Richards S."/>
            <person name="Ruiz S.J."/>
            <person name="Santibanez J."/>
            <person name="Savard J."/>
            <person name="Scherer S.E."/>
            <person name="Schneider B."/>
            <person name="Sodergren E."/>
            <person name="Tautz D."/>
            <person name="Vattahil S."/>
            <person name="Villasana D."/>
            <person name="White C.S."/>
            <person name="Wright R."/>
            <person name="Park Y."/>
            <person name="Beeman R.W."/>
            <person name="Lord J."/>
            <person name="Oppert B."/>
            <person name="Lorenzen M."/>
            <person name="Brown S."/>
            <person name="Wang L."/>
            <person name="Savard J."/>
            <person name="Tautz D."/>
            <person name="Richards S."/>
            <person name="Weinstock G."/>
            <person name="Gibbs R.A."/>
            <person name="Liu Y."/>
            <person name="Worley K."/>
            <person name="Weinstock G."/>
            <person name="Elsik C.G."/>
            <person name="Reese J.T."/>
            <person name="Elhaik E."/>
            <person name="Landan G."/>
            <person name="Graur D."/>
            <person name="Arensburger P."/>
            <person name="Atkinson P."/>
            <person name="Beeman R.W."/>
            <person name="Beidler J."/>
            <person name="Brown S.J."/>
            <person name="Demuth J.P."/>
            <person name="Drury D.W."/>
            <person name="Du Y.Z."/>
            <person name="Fujiwara H."/>
            <person name="Lorenzen M."/>
            <person name="Maselli V."/>
            <person name="Osanai M."/>
            <person name="Park Y."/>
            <person name="Robertson H.M."/>
            <person name="Tu Z."/>
            <person name="Wang J.J."/>
            <person name="Wang S."/>
            <person name="Richards S."/>
            <person name="Song H."/>
            <person name="Zhang L."/>
            <person name="Sodergren E."/>
            <person name="Werner D."/>
            <person name="Stanke M."/>
            <person name="Morgenstern B."/>
            <person name="Solovyev V."/>
            <person name="Kosarev P."/>
            <person name="Brown G."/>
            <person name="Chen H.C."/>
            <person name="Ermolaeva O."/>
            <person name="Hlavina W."/>
            <person name="Kapustin Y."/>
            <person name="Kiryutin B."/>
            <person name="Kitts P."/>
            <person name="Maglott D."/>
            <person name="Pruitt K."/>
            <person name="Sapojnikov V."/>
            <person name="Souvorov A."/>
            <person name="Mackey A.J."/>
            <person name="Waterhouse R.M."/>
            <person name="Wyder S."/>
            <person name="Zdobnov E.M."/>
            <person name="Zdobnov E.M."/>
            <person name="Wyder S."/>
            <person name="Kriventseva E.V."/>
            <person name="Kadowaki T."/>
            <person name="Bork P."/>
            <person name="Aranda M."/>
            <person name="Bao R."/>
            <person name="Beermann A."/>
            <person name="Berns N."/>
            <person name="Bolognesi R."/>
            <person name="Bonneton F."/>
            <person name="Bopp D."/>
            <person name="Brown S.J."/>
            <person name="Bucher G."/>
            <person name="Butts T."/>
            <person name="Chaumot A."/>
            <person name="Denell R.E."/>
            <person name="Ferrier D.E."/>
            <person name="Friedrich M."/>
            <person name="Gordon C.M."/>
            <person name="Jindra M."/>
            <person name="Klingler M."/>
            <person name="Lan Q."/>
            <person name="Lattorff H.M."/>
            <person name="Laudet V."/>
            <person name="von Levetsow C."/>
            <person name="Liu Z."/>
            <person name="Lutz R."/>
            <person name="Lynch J.A."/>
            <person name="da Fonseca R.N."/>
            <person name="Posnien N."/>
            <person name="Reuter R."/>
            <person name="Roth S."/>
            <person name="Savard J."/>
            <person name="Schinko J.B."/>
            <person name="Schmitt C."/>
            <person name="Schoppmeier M."/>
            <person name="Schroder R."/>
            <person name="Shippy T.D."/>
            <person name="Simonnet F."/>
            <person name="Marques-Souza H."/>
            <person name="Tautz D."/>
            <person name="Tomoyasu Y."/>
            <person name="Trauner J."/>
            <person name="Van der Zee M."/>
            <person name="Vervoort M."/>
            <person name="Wittkopp N."/>
            <person name="Wimmer E.A."/>
            <person name="Yang X."/>
            <person name="Jones A.K."/>
            <person name="Sattelle D.B."/>
            <person name="Ebert P.R."/>
            <person name="Nelson D."/>
            <person name="Scott J.G."/>
            <person name="Beeman R.W."/>
            <person name="Muthukrishnan S."/>
            <person name="Kramer K.J."/>
            <person name="Arakane Y."/>
            <person name="Beeman R.W."/>
            <person name="Zhu Q."/>
            <person name="Hogenkamp D."/>
            <person name="Dixit R."/>
            <person name="Oppert B."/>
            <person name="Jiang H."/>
            <person name="Zou Z."/>
            <person name="Marshall J."/>
            <person name="Elpidina E."/>
            <person name="Vinokurov K."/>
            <person name="Oppert C."/>
            <person name="Zou Z."/>
            <person name="Evans J."/>
            <person name="Lu Z."/>
            <person name="Zhao P."/>
            <person name="Sumathipala N."/>
            <person name="Altincicek B."/>
            <person name="Vilcinskas A."/>
            <person name="Williams M."/>
            <person name="Hultmark D."/>
            <person name="Hetru C."/>
            <person name="Jiang H."/>
            <person name="Grimmelikhuijzen C.J."/>
            <person name="Hauser F."/>
            <person name="Cazzamali G."/>
            <person name="Williamson M."/>
            <person name="Park Y."/>
            <person name="Li B."/>
            <person name="Tanaka Y."/>
            <person name="Predel R."/>
            <person name="Neupert S."/>
            <person name="Schachtner J."/>
            <person name="Verleyen P."/>
            <person name="Raible F."/>
            <person name="Bork P."/>
            <person name="Friedrich M."/>
            <person name="Walden K.K."/>
            <person name="Robertson H.M."/>
            <person name="Angeli S."/>
            <person name="Foret S."/>
            <person name="Bucher G."/>
            <person name="Schuetz S."/>
            <person name="Maleszka R."/>
            <person name="Wimmer E.A."/>
            <person name="Beeman R.W."/>
            <person name="Lorenzen M."/>
            <person name="Tomoyasu Y."/>
            <person name="Miller S.C."/>
            <person name="Grossmann D."/>
            <person name="Bucher G."/>
        </authorList>
    </citation>
    <scope>NUCLEOTIDE SEQUENCE [LARGE SCALE GENOMIC DNA]</scope>
    <source>
        <strain evidence="1 2">Georgia GA2</strain>
    </source>
</reference>
<evidence type="ECO:0000313" key="1">
    <source>
        <dbReference type="EMBL" id="EEZ98198.1"/>
    </source>
</evidence>
<dbReference type="EMBL" id="KQ971312">
    <property type="protein sequence ID" value="EEZ98198.1"/>
    <property type="molecule type" value="Genomic_DNA"/>
</dbReference>
<proteinExistence type="predicted"/>
<sequence length="52" mass="5824">MTADTAFIHKHNCNTASAMDDGSISDETFHQSTRVRALGARRNDKERRFEGA</sequence>
<organism evidence="1 2">
    <name type="scientific">Tribolium castaneum</name>
    <name type="common">Red flour beetle</name>
    <dbReference type="NCBI Taxonomy" id="7070"/>
    <lineage>
        <taxon>Eukaryota</taxon>
        <taxon>Metazoa</taxon>
        <taxon>Ecdysozoa</taxon>
        <taxon>Arthropoda</taxon>
        <taxon>Hexapoda</taxon>
        <taxon>Insecta</taxon>
        <taxon>Pterygota</taxon>
        <taxon>Neoptera</taxon>
        <taxon>Endopterygota</taxon>
        <taxon>Coleoptera</taxon>
        <taxon>Polyphaga</taxon>
        <taxon>Cucujiformia</taxon>
        <taxon>Tenebrionidae</taxon>
        <taxon>Tenebrionidae incertae sedis</taxon>
        <taxon>Tribolium</taxon>
    </lineage>
</organism>